<name>A0A5C3QW81_9AGAR</name>
<evidence type="ECO:0000313" key="2">
    <source>
        <dbReference type="EMBL" id="TFL04619.1"/>
    </source>
</evidence>
<feature type="region of interest" description="Disordered" evidence="1">
    <location>
        <begin position="52"/>
        <end position="86"/>
    </location>
</feature>
<dbReference type="AlphaFoldDB" id="A0A5C3QW81"/>
<feature type="compositionally biased region" description="Low complexity" evidence="1">
    <location>
        <begin position="76"/>
        <end position="86"/>
    </location>
</feature>
<evidence type="ECO:0000256" key="1">
    <source>
        <dbReference type="SAM" id="MobiDB-lite"/>
    </source>
</evidence>
<organism evidence="2 3">
    <name type="scientific">Pterulicium gracile</name>
    <dbReference type="NCBI Taxonomy" id="1884261"/>
    <lineage>
        <taxon>Eukaryota</taxon>
        <taxon>Fungi</taxon>
        <taxon>Dikarya</taxon>
        <taxon>Basidiomycota</taxon>
        <taxon>Agaricomycotina</taxon>
        <taxon>Agaricomycetes</taxon>
        <taxon>Agaricomycetidae</taxon>
        <taxon>Agaricales</taxon>
        <taxon>Pleurotineae</taxon>
        <taxon>Pterulaceae</taxon>
        <taxon>Pterulicium</taxon>
    </lineage>
</organism>
<dbReference type="Proteomes" id="UP000305067">
    <property type="component" value="Unassembled WGS sequence"/>
</dbReference>
<dbReference type="EMBL" id="ML178818">
    <property type="protein sequence ID" value="TFL04619.1"/>
    <property type="molecule type" value="Genomic_DNA"/>
</dbReference>
<accession>A0A5C3QW81</accession>
<dbReference type="OrthoDB" id="2998291at2759"/>
<gene>
    <name evidence="2" type="ORF">BDV98DRAFT_562558</name>
</gene>
<evidence type="ECO:0000313" key="3">
    <source>
        <dbReference type="Proteomes" id="UP000305067"/>
    </source>
</evidence>
<proteinExistence type="predicted"/>
<reference evidence="2 3" key="1">
    <citation type="journal article" date="2019" name="Nat. Ecol. Evol.">
        <title>Megaphylogeny resolves global patterns of mushroom evolution.</title>
        <authorList>
            <person name="Varga T."/>
            <person name="Krizsan K."/>
            <person name="Foldi C."/>
            <person name="Dima B."/>
            <person name="Sanchez-Garcia M."/>
            <person name="Sanchez-Ramirez S."/>
            <person name="Szollosi G.J."/>
            <person name="Szarkandi J.G."/>
            <person name="Papp V."/>
            <person name="Albert L."/>
            <person name="Andreopoulos W."/>
            <person name="Angelini C."/>
            <person name="Antonin V."/>
            <person name="Barry K.W."/>
            <person name="Bougher N.L."/>
            <person name="Buchanan P."/>
            <person name="Buyck B."/>
            <person name="Bense V."/>
            <person name="Catcheside P."/>
            <person name="Chovatia M."/>
            <person name="Cooper J."/>
            <person name="Damon W."/>
            <person name="Desjardin D."/>
            <person name="Finy P."/>
            <person name="Geml J."/>
            <person name="Haridas S."/>
            <person name="Hughes K."/>
            <person name="Justo A."/>
            <person name="Karasinski D."/>
            <person name="Kautmanova I."/>
            <person name="Kiss B."/>
            <person name="Kocsube S."/>
            <person name="Kotiranta H."/>
            <person name="LaButti K.M."/>
            <person name="Lechner B.E."/>
            <person name="Liimatainen K."/>
            <person name="Lipzen A."/>
            <person name="Lukacs Z."/>
            <person name="Mihaltcheva S."/>
            <person name="Morgado L.N."/>
            <person name="Niskanen T."/>
            <person name="Noordeloos M.E."/>
            <person name="Ohm R.A."/>
            <person name="Ortiz-Santana B."/>
            <person name="Ovrebo C."/>
            <person name="Racz N."/>
            <person name="Riley R."/>
            <person name="Savchenko A."/>
            <person name="Shiryaev A."/>
            <person name="Soop K."/>
            <person name="Spirin V."/>
            <person name="Szebenyi C."/>
            <person name="Tomsovsky M."/>
            <person name="Tulloss R.E."/>
            <person name="Uehling J."/>
            <person name="Grigoriev I.V."/>
            <person name="Vagvolgyi C."/>
            <person name="Papp T."/>
            <person name="Martin F.M."/>
            <person name="Miettinen O."/>
            <person name="Hibbett D.S."/>
            <person name="Nagy L.G."/>
        </authorList>
    </citation>
    <scope>NUCLEOTIDE SEQUENCE [LARGE SCALE GENOMIC DNA]</scope>
    <source>
        <strain evidence="2 3">CBS 309.79</strain>
    </source>
</reference>
<keyword evidence="3" id="KW-1185">Reference proteome</keyword>
<protein>
    <submittedName>
        <fullName evidence="2">Uncharacterized protein</fullName>
    </submittedName>
</protein>
<sequence>MSTLARFPALTSAIRSAHPRSSFPIHRAIVLNARAHTPTTLTHDFSTTRAWESHQLARSPESSKPSPNTPTPPPDSSSSSSTTKPKSNPFAAFNDFLDSLGATRGVKIFIFGVLSVLTTIETWMYCKLAWRWWKGAKEEGEAGAE</sequence>